<evidence type="ECO:0008006" key="4">
    <source>
        <dbReference type="Google" id="ProtNLM"/>
    </source>
</evidence>
<accession>A0ABT4UF98</accession>
<evidence type="ECO:0000313" key="2">
    <source>
        <dbReference type="EMBL" id="MDA3613448.1"/>
    </source>
</evidence>
<gene>
    <name evidence="2" type="ORF">O3P16_01400</name>
</gene>
<comment type="caution">
    <text evidence="2">The sequence shown here is derived from an EMBL/GenBank/DDBJ whole genome shotgun (WGS) entry which is preliminary data.</text>
</comment>
<dbReference type="RefSeq" id="WP_407029779.1">
    <property type="nucleotide sequence ID" value="NZ_JAQGEF010000001.1"/>
</dbReference>
<protein>
    <recommendedName>
        <fullName evidence="4">Adhesin domain-containing protein</fullName>
    </recommendedName>
</protein>
<feature type="compositionally biased region" description="Low complexity" evidence="1">
    <location>
        <begin position="161"/>
        <end position="189"/>
    </location>
</feature>
<keyword evidence="3" id="KW-1185">Reference proteome</keyword>
<feature type="region of interest" description="Disordered" evidence="1">
    <location>
        <begin position="157"/>
        <end position="189"/>
    </location>
</feature>
<name>A0ABT4UF98_9BACT</name>
<dbReference type="Proteomes" id="UP001210231">
    <property type="component" value="Unassembled WGS sequence"/>
</dbReference>
<proteinExistence type="predicted"/>
<organism evidence="2 3">
    <name type="scientific">Polluticaenibacter yanchengensis</name>
    <dbReference type="NCBI Taxonomy" id="3014562"/>
    <lineage>
        <taxon>Bacteria</taxon>
        <taxon>Pseudomonadati</taxon>
        <taxon>Bacteroidota</taxon>
        <taxon>Chitinophagia</taxon>
        <taxon>Chitinophagales</taxon>
        <taxon>Chitinophagaceae</taxon>
        <taxon>Polluticaenibacter</taxon>
    </lineage>
</organism>
<dbReference type="EMBL" id="JAQGEF010000001">
    <property type="protein sequence ID" value="MDA3613448.1"/>
    <property type="molecule type" value="Genomic_DNA"/>
</dbReference>
<evidence type="ECO:0000313" key="3">
    <source>
        <dbReference type="Proteomes" id="UP001210231"/>
    </source>
</evidence>
<reference evidence="2 3" key="1">
    <citation type="submission" date="2022-12" db="EMBL/GenBank/DDBJ databases">
        <title>Chitinophagaceae gen. sp. nov., a new member of the family Chitinophagaceae, isolated from soil in a chemical factory.</title>
        <authorList>
            <person name="Ke Z."/>
        </authorList>
    </citation>
    <scope>NUCLEOTIDE SEQUENCE [LARGE SCALE GENOMIC DNA]</scope>
    <source>
        <strain evidence="2 3">LY-5</strain>
    </source>
</reference>
<evidence type="ECO:0000256" key="1">
    <source>
        <dbReference type="SAM" id="MobiDB-lite"/>
    </source>
</evidence>
<sequence>MTLKDIIITLLMLLTAGTVTAQNKRRMEISIQSKTVDGKEVRDTVIKIDDKVKTNLKTKDISAEIPANAVDTIQVFNYMRKLTIKPSKDNKVRVFTTAYFDVDKKELSDEDYLKQNNIYSTQKGNILQIQIGSNKQVTDMSYPWKNILIGKGAIENKNQPTTTTTTTTTSSSTSNTSTVTTTNRHTNSSDSAIARAHSNTKKAVDDANISVKALDSIVSATATTINNLDVNVSASAGNIKRMNSREPNGNTFLQIIDYAITQENDDAFINGSQTSDIELHLPAGKNIVIKSKYGNVAVNGKMNNIDFDLVSCALELPDIDNVKIKSQYSTISASDMKNAEVNLKSGSINLKQVGSLKLKAEFSNINIQSVEELTGSGKSSNFDILTAGATDLSQSFGVLRITTLKKDLKLNAGNTELKLFNIAPTVKNIDIVNRFATITMPLQSLNNYQVAVSGRYSSIFGIPDLTEEIINNEKNYSKKVGSVNLNIKIVCPNCTTDFR</sequence>